<evidence type="ECO:0000313" key="6">
    <source>
        <dbReference type="Proteomes" id="UP000244855"/>
    </source>
</evidence>
<dbReference type="PROSITE" id="PS00122">
    <property type="entry name" value="CARBOXYLESTERASE_B_1"/>
    <property type="match status" value="1"/>
</dbReference>
<dbReference type="GO" id="GO:0052689">
    <property type="term" value="F:carboxylic ester hydrolase activity"/>
    <property type="evidence" value="ECO:0007669"/>
    <property type="project" value="TreeGrafter"/>
</dbReference>
<dbReference type="STRING" id="97972.A0A2V1EAI6"/>
<feature type="chain" id="PRO_5015801854" description="Carboxylic ester hydrolase" evidence="3">
    <location>
        <begin position="19"/>
        <end position="558"/>
    </location>
</feature>
<dbReference type="EC" id="3.1.1.-" evidence="3"/>
<dbReference type="PANTHER" id="PTHR43918:SF4">
    <property type="entry name" value="CARBOXYLIC ESTER HYDROLASE"/>
    <property type="match status" value="1"/>
</dbReference>
<dbReference type="Pfam" id="PF00135">
    <property type="entry name" value="COesterase"/>
    <property type="match status" value="1"/>
</dbReference>
<feature type="signal peptide" evidence="3">
    <location>
        <begin position="1"/>
        <end position="18"/>
    </location>
</feature>
<evidence type="ECO:0000256" key="3">
    <source>
        <dbReference type="RuleBase" id="RU361235"/>
    </source>
</evidence>
<sequence>MAIFKSLSLGLFASVAAAVPHGSYRRNDALTVSIKNGTVEGVHSEQYNQDYFLGLPYAQPPVGALRFRTPQSINTSWSEPLSAKEYSAACIGYGSDEWNYPKLSEDCLYLNVIRPSGYENEKLPVAFWIHGGGLTQGSAIDQRYNASFMVQRSVDIGKPIMFVGVNYRLSMWGFITGDEVLESGNTNLGLRDQRLAMHWVQENIEAFGGDPKQVTIFGESAGALSTGMHLVAYGGRDDSLFRGAIMQSGNPVNYGNWKADPSHFLLAASALGCGNATSKLDCLRTVDSSTLNTYINGTGLRLNWKPVIDNDFIQGKTSEQLASGNFVKVPIIDGANSDEGTSFGPKPVRTEQDFLRIVSSGQPVPLTTEQAQQVVDAYPADLSTYGVVVPADKPLNWVPPVTSGNASRRSDAFFGDYSFIASRRKTCQSWAANDVDAWCYRFNAIPAGLPDFIGATHFQEVAFVFNNQKGVGYIPAAQPPFTGKPDSFFKLAETMSASWVSFVHDLNPGEYWPRYEKEGAEDWVFDPNVPELGYAETDDWRKAGIDLLNSWDAEVLGR</sequence>
<dbReference type="PANTHER" id="PTHR43918">
    <property type="entry name" value="ACETYLCHOLINESTERASE"/>
    <property type="match status" value="1"/>
</dbReference>
<dbReference type="PROSITE" id="PS00941">
    <property type="entry name" value="CARBOXYLESTERASE_B_2"/>
    <property type="match status" value="1"/>
</dbReference>
<dbReference type="Gene3D" id="3.40.50.1820">
    <property type="entry name" value="alpha/beta hydrolase"/>
    <property type="match status" value="1"/>
</dbReference>
<comment type="similarity">
    <text evidence="1 3">Belongs to the type-B carboxylesterase/lipase family.</text>
</comment>
<dbReference type="OrthoDB" id="408631at2759"/>
<dbReference type="InterPro" id="IPR019819">
    <property type="entry name" value="Carboxylesterase_B_CS"/>
</dbReference>
<evidence type="ECO:0000313" key="5">
    <source>
        <dbReference type="EMBL" id="PVI06370.1"/>
    </source>
</evidence>
<name>A0A2V1EAI6_9PLEO</name>
<feature type="domain" description="Carboxylesterase type B" evidence="4">
    <location>
        <begin position="30"/>
        <end position="518"/>
    </location>
</feature>
<evidence type="ECO:0000259" key="4">
    <source>
        <dbReference type="Pfam" id="PF00135"/>
    </source>
</evidence>
<dbReference type="EMBL" id="KZ805309">
    <property type="protein sequence ID" value="PVI06370.1"/>
    <property type="molecule type" value="Genomic_DNA"/>
</dbReference>
<evidence type="ECO:0000256" key="2">
    <source>
        <dbReference type="ARBA" id="ARBA00022801"/>
    </source>
</evidence>
<dbReference type="AlphaFoldDB" id="A0A2V1EAI6"/>
<reference evidence="5 6" key="1">
    <citation type="journal article" date="2018" name="Sci. Rep.">
        <title>Comparative genomics provides insights into the lifestyle and reveals functional heterogeneity of dark septate endophytic fungi.</title>
        <authorList>
            <person name="Knapp D.G."/>
            <person name="Nemeth J.B."/>
            <person name="Barry K."/>
            <person name="Hainaut M."/>
            <person name="Henrissat B."/>
            <person name="Johnson J."/>
            <person name="Kuo A."/>
            <person name="Lim J.H.P."/>
            <person name="Lipzen A."/>
            <person name="Nolan M."/>
            <person name="Ohm R.A."/>
            <person name="Tamas L."/>
            <person name="Grigoriev I.V."/>
            <person name="Spatafora J.W."/>
            <person name="Nagy L.G."/>
            <person name="Kovacs G.M."/>
        </authorList>
    </citation>
    <scope>NUCLEOTIDE SEQUENCE [LARGE SCALE GENOMIC DNA]</scope>
    <source>
        <strain evidence="5 6">DSE2036</strain>
    </source>
</reference>
<keyword evidence="3" id="KW-0732">Signal</keyword>
<dbReference type="Proteomes" id="UP000244855">
    <property type="component" value="Unassembled WGS sequence"/>
</dbReference>
<keyword evidence="2 3" id="KW-0378">Hydrolase</keyword>
<dbReference type="InterPro" id="IPR029058">
    <property type="entry name" value="AB_hydrolase_fold"/>
</dbReference>
<protein>
    <recommendedName>
        <fullName evidence="3">Carboxylic ester hydrolase</fullName>
        <ecNumber evidence="3">3.1.1.-</ecNumber>
    </recommendedName>
</protein>
<evidence type="ECO:0000256" key="1">
    <source>
        <dbReference type="ARBA" id="ARBA00005964"/>
    </source>
</evidence>
<dbReference type="SUPFAM" id="SSF53474">
    <property type="entry name" value="alpha/beta-Hydrolases"/>
    <property type="match status" value="1"/>
</dbReference>
<dbReference type="InterPro" id="IPR050654">
    <property type="entry name" value="AChE-related_enzymes"/>
</dbReference>
<organism evidence="5 6">
    <name type="scientific">Periconia macrospinosa</name>
    <dbReference type="NCBI Taxonomy" id="97972"/>
    <lineage>
        <taxon>Eukaryota</taxon>
        <taxon>Fungi</taxon>
        <taxon>Dikarya</taxon>
        <taxon>Ascomycota</taxon>
        <taxon>Pezizomycotina</taxon>
        <taxon>Dothideomycetes</taxon>
        <taxon>Pleosporomycetidae</taxon>
        <taxon>Pleosporales</taxon>
        <taxon>Massarineae</taxon>
        <taxon>Periconiaceae</taxon>
        <taxon>Periconia</taxon>
    </lineage>
</organism>
<gene>
    <name evidence="5" type="ORF">DM02DRAFT_582777</name>
</gene>
<proteinExistence type="inferred from homology"/>
<keyword evidence="6" id="KW-1185">Reference proteome</keyword>
<dbReference type="InterPro" id="IPR002018">
    <property type="entry name" value="CarbesteraseB"/>
</dbReference>
<accession>A0A2V1EAI6</accession>
<dbReference type="InterPro" id="IPR019826">
    <property type="entry name" value="Carboxylesterase_B_AS"/>
</dbReference>